<sequence length="54" mass="6127">MFSHMFSAQFDCNCRAKTKSSERSTMGFPDACTILARHILCIFQGSWMQSSAYP</sequence>
<proteinExistence type="predicted"/>
<reference evidence="1" key="1">
    <citation type="submission" date="2014-12" db="EMBL/GenBank/DDBJ databases">
        <title>Insight into the proteome of Arion vulgaris.</title>
        <authorList>
            <person name="Aradska J."/>
            <person name="Bulat T."/>
            <person name="Smidak R."/>
            <person name="Sarate P."/>
            <person name="Gangsoo J."/>
            <person name="Sialana F."/>
            <person name="Bilban M."/>
            <person name="Lubec G."/>
        </authorList>
    </citation>
    <scope>NUCLEOTIDE SEQUENCE</scope>
    <source>
        <tissue evidence="1">Skin</tissue>
    </source>
</reference>
<protein>
    <submittedName>
        <fullName evidence="1">Uncharacterized protein</fullName>
    </submittedName>
</protein>
<gene>
    <name evidence="1" type="primary">ORF142926</name>
</gene>
<accession>A0A0B7AUK4</accession>
<name>A0A0B7AUK4_9EUPU</name>
<organism evidence="1">
    <name type="scientific">Arion vulgaris</name>
    <dbReference type="NCBI Taxonomy" id="1028688"/>
    <lineage>
        <taxon>Eukaryota</taxon>
        <taxon>Metazoa</taxon>
        <taxon>Spiralia</taxon>
        <taxon>Lophotrochozoa</taxon>
        <taxon>Mollusca</taxon>
        <taxon>Gastropoda</taxon>
        <taxon>Heterobranchia</taxon>
        <taxon>Euthyneura</taxon>
        <taxon>Panpulmonata</taxon>
        <taxon>Eupulmonata</taxon>
        <taxon>Stylommatophora</taxon>
        <taxon>Helicina</taxon>
        <taxon>Arionoidea</taxon>
        <taxon>Arionidae</taxon>
        <taxon>Arion</taxon>
    </lineage>
</organism>
<evidence type="ECO:0000313" key="1">
    <source>
        <dbReference type="EMBL" id="CEK84498.1"/>
    </source>
</evidence>
<dbReference type="AlphaFoldDB" id="A0A0B7AUK4"/>
<dbReference type="EMBL" id="HACG01037633">
    <property type="protein sequence ID" value="CEK84498.1"/>
    <property type="molecule type" value="Transcribed_RNA"/>
</dbReference>